<protein>
    <submittedName>
        <fullName evidence="1">Uncharacterized protein</fullName>
    </submittedName>
</protein>
<keyword evidence="2" id="KW-1185">Reference proteome</keyword>
<accession>A0A1J4MHG9</accession>
<comment type="caution">
    <text evidence="1">The sequence shown here is derived from an EMBL/GenBank/DDBJ whole genome shotgun (WGS) entry which is preliminary data.</text>
</comment>
<sequence>MLRLEEIKFSGTSIGTGSFSNNLLGRPYSRYSQSGLYVITLKEYPEFLKEHYLEIYNSISGFSYIKTFRNGVKFVRNVSLVHHKTPQENENCNREINFGDLIFIEDKKGGVEIYCLNNRRSLLFSCMILVGKCIKSTCAIKINKSILIVAVMTDSEVFLFSNFLYNSFEDIYRISEFHNSTENHMNDDFTDCVLRYYKRIAPDFNANLGACCITSLGRFYFSCSNEIFKLEFPSGEREQSSDFQLEQVYMLDLDGKKSETPPKFSINYLMSHETFVDVDKFELIYIIHDDEKHIGLKKLSLLRVRIDSSFYEYNFDKLSTIGSVGKCCNILSCKVFENGQFGVIWKSDDQIYVNIFNHFLNGFQKSSLNYSSCLTSDICAKKPANRANYRDLASLLYGDAPLIYINESEFSSSNQRTNEILKIHSRVFSESLKVRDIEKEEQIIKNVVDSTFLNENTLIRHGDSYSKTGFNYKQEEPVSDNFPLRNMDQFVFFGLPLFFSPVLGIQPNKNITNFPDDWYSCMSFAIHTFTCNSNGDQNIVRVIYTCWYEGIFNYLNNNLHSILKTPQMHLHVLKKLTLLLPESKFSKPTSLWIALNSIKTFQEFQSLDKSDVNLFFNIIDVYIKNGMERQLIDFTKNNSPNFSNVLYSWSIHQSIEVLSFLKKMIKKNKSDLYKKIFRFKEYDEFLGILLGLPFLNNGSNLLTAFVSSNIIPLKSALKILEFALFTERNPNTERNESLFAFGCLVYSLLEWNSIFGLIGNFKSYVESCNSQTEHCSFQFPTSGLISLAIENINEQSILERVISEEILIDSNFTWESLLTLSLLLESFNACKVSKNAISGLCSNQLNLVSKLDKFFSGLLPVQNSCHIFSRIVSNSIIIQDFIDFY</sequence>
<dbReference type="AlphaFoldDB" id="A0A1J4MHG9"/>
<dbReference type="EMBL" id="LRBP01000014">
    <property type="protein sequence ID" value="OII73689.1"/>
    <property type="molecule type" value="Genomic_DNA"/>
</dbReference>
<evidence type="ECO:0000313" key="1">
    <source>
        <dbReference type="EMBL" id="OII73689.1"/>
    </source>
</evidence>
<dbReference type="Proteomes" id="UP000186176">
    <property type="component" value="Unassembled WGS sequence"/>
</dbReference>
<name>A0A1J4MHG9_9CRYT</name>
<dbReference type="GeneID" id="39980279"/>
<gene>
    <name evidence="1" type="ORF">cubi_03487</name>
</gene>
<dbReference type="VEuPathDB" id="CryptoDB:cubi_03487"/>
<proteinExistence type="predicted"/>
<dbReference type="RefSeq" id="XP_028874944.1">
    <property type="nucleotide sequence ID" value="XM_029020500.1"/>
</dbReference>
<reference evidence="1 2" key="1">
    <citation type="submission" date="2016-10" db="EMBL/GenBank/DDBJ databases">
        <title>Reductive evolution of mitochondrial metabolism and differential evolution of invasion-related proteins in Cryptosporidium.</title>
        <authorList>
            <person name="Liu S."/>
            <person name="Roellig D.M."/>
            <person name="Guo Y."/>
            <person name="Li N."/>
            <person name="Frace M.A."/>
            <person name="Tang K."/>
            <person name="Zhang L."/>
            <person name="Feng Y."/>
            <person name="Xiao L."/>
        </authorList>
    </citation>
    <scope>NUCLEOTIDE SEQUENCE [LARGE SCALE GENOMIC DNA]</scope>
    <source>
        <strain evidence="1">39726</strain>
    </source>
</reference>
<evidence type="ECO:0000313" key="2">
    <source>
        <dbReference type="Proteomes" id="UP000186176"/>
    </source>
</evidence>
<dbReference type="OrthoDB" id="339980at2759"/>
<organism evidence="1 2">
    <name type="scientific">Cryptosporidium ubiquitum</name>
    <dbReference type="NCBI Taxonomy" id="857276"/>
    <lineage>
        <taxon>Eukaryota</taxon>
        <taxon>Sar</taxon>
        <taxon>Alveolata</taxon>
        <taxon>Apicomplexa</taxon>
        <taxon>Conoidasida</taxon>
        <taxon>Coccidia</taxon>
        <taxon>Eucoccidiorida</taxon>
        <taxon>Eimeriorina</taxon>
        <taxon>Cryptosporidiidae</taxon>
        <taxon>Cryptosporidium</taxon>
    </lineage>
</organism>